<organism evidence="2 3">
    <name type="scientific">Decorospora gaudefroyi</name>
    <dbReference type="NCBI Taxonomy" id="184978"/>
    <lineage>
        <taxon>Eukaryota</taxon>
        <taxon>Fungi</taxon>
        <taxon>Dikarya</taxon>
        <taxon>Ascomycota</taxon>
        <taxon>Pezizomycotina</taxon>
        <taxon>Dothideomycetes</taxon>
        <taxon>Pleosporomycetidae</taxon>
        <taxon>Pleosporales</taxon>
        <taxon>Pleosporineae</taxon>
        <taxon>Pleosporaceae</taxon>
        <taxon>Decorospora</taxon>
    </lineage>
</organism>
<reference evidence="2" key="1">
    <citation type="submission" date="2020-01" db="EMBL/GenBank/DDBJ databases">
        <authorList>
            <consortium name="DOE Joint Genome Institute"/>
            <person name="Haridas S."/>
            <person name="Albert R."/>
            <person name="Binder M."/>
            <person name="Bloem J."/>
            <person name="Labutti K."/>
            <person name="Salamov A."/>
            <person name="Andreopoulos B."/>
            <person name="Baker S.E."/>
            <person name="Barry K."/>
            <person name="Bills G."/>
            <person name="Bluhm B.H."/>
            <person name="Cannon C."/>
            <person name="Castanera R."/>
            <person name="Culley D.E."/>
            <person name="Daum C."/>
            <person name="Ezra D."/>
            <person name="Gonzalez J.B."/>
            <person name="Henrissat B."/>
            <person name="Kuo A."/>
            <person name="Liang C."/>
            <person name="Lipzen A."/>
            <person name="Lutzoni F."/>
            <person name="Magnuson J."/>
            <person name="Mondo S."/>
            <person name="Nolan M."/>
            <person name="Ohm R."/>
            <person name="Pangilinan J."/>
            <person name="Park H.-J."/>
            <person name="Ramirez L."/>
            <person name="Alfaro M."/>
            <person name="Sun H."/>
            <person name="Tritt A."/>
            <person name="Yoshinaga Y."/>
            <person name="Zwiers L.-H."/>
            <person name="Turgeon B.G."/>
            <person name="Goodwin S.B."/>
            <person name="Spatafora J.W."/>
            <person name="Crous P.W."/>
            <person name="Grigoriev I.V."/>
        </authorList>
    </citation>
    <scope>NUCLEOTIDE SEQUENCE</scope>
    <source>
        <strain evidence="2">P77</strain>
    </source>
</reference>
<dbReference type="AlphaFoldDB" id="A0A6A5KCX6"/>
<feature type="compositionally biased region" description="Basic residues" evidence="1">
    <location>
        <begin position="94"/>
        <end position="104"/>
    </location>
</feature>
<dbReference type="SMART" id="SM00384">
    <property type="entry name" value="AT_hook"/>
    <property type="match status" value="5"/>
</dbReference>
<protein>
    <submittedName>
        <fullName evidence="2">Uncharacterized protein</fullName>
    </submittedName>
</protein>
<accession>A0A6A5KCX6</accession>
<keyword evidence="3" id="KW-1185">Reference proteome</keyword>
<dbReference type="Proteomes" id="UP000800040">
    <property type="component" value="Unassembled WGS sequence"/>
</dbReference>
<dbReference type="InterPro" id="IPR017956">
    <property type="entry name" value="AT_hook_DNA-bd_motif"/>
</dbReference>
<evidence type="ECO:0000256" key="1">
    <source>
        <dbReference type="SAM" id="MobiDB-lite"/>
    </source>
</evidence>
<evidence type="ECO:0000313" key="3">
    <source>
        <dbReference type="Proteomes" id="UP000800040"/>
    </source>
</evidence>
<dbReference type="GO" id="GO:0003677">
    <property type="term" value="F:DNA binding"/>
    <property type="evidence" value="ECO:0007669"/>
    <property type="project" value="InterPro"/>
</dbReference>
<proteinExistence type="predicted"/>
<dbReference type="EMBL" id="ML975309">
    <property type="protein sequence ID" value="KAF1833951.1"/>
    <property type="molecule type" value="Genomic_DNA"/>
</dbReference>
<feature type="region of interest" description="Disordered" evidence="1">
    <location>
        <begin position="48"/>
        <end position="184"/>
    </location>
</feature>
<dbReference type="Pfam" id="PF02178">
    <property type="entry name" value="AT_hook"/>
    <property type="match status" value="3"/>
</dbReference>
<evidence type="ECO:0000313" key="2">
    <source>
        <dbReference type="EMBL" id="KAF1833951.1"/>
    </source>
</evidence>
<gene>
    <name evidence="2" type="ORF">BDW02DRAFT_569484</name>
</gene>
<sequence length="355" mass="38971">MAVGKKRGRPAKAQAEEVVAVVDEAPKAKKRGRPSLSTAQAVMEEVVEAAPKRRPGRPRKEHAVAQEPPATPKRGRPARTAALQLNRVAGSPRVAKRTSPRSKATKPVVGPPRLDPRIRSRLRARLPPAKKTVKEEPVAPKPAKRGRPRKAPVEPAPASNRAAVEKATKRPKPQAPRKMRGHTVRQIPDKFLGLVDQFLQELIEAKSSSDAVSVGEEAVQADQVAIELQQQEDMDVHDEGRNSVLMSSEQDRDQDQDQEDFSDSDMVLPQGDGAENEDEEVQVLIDENGEPVEEVEIDMNMQKTVHMEQNGVAIDEEVDTEMVVHDHGHGPPDIFDEEDGYVRETSRSSAAAILG</sequence>
<name>A0A6A5KCX6_9PLEO</name>
<dbReference type="PRINTS" id="PR00929">
    <property type="entry name" value="ATHOOK"/>
</dbReference>
<dbReference type="OrthoDB" id="3798269at2759"/>
<feature type="region of interest" description="Disordered" evidence="1">
    <location>
        <begin position="246"/>
        <end position="277"/>
    </location>
</feature>
<feature type="compositionally biased region" description="Basic residues" evidence="1">
    <location>
        <begin position="169"/>
        <end position="183"/>
    </location>
</feature>